<comment type="similarity">
    <text evidence="1">Belongs to the pseudouridine synthase RluA family.</text>
</comment>
<dbReference type="PANTHER" id="PTHR21600">
    <property type="entry name" value="MITOCHONDRIAL RNA PSEUDOURIDINE SYNTHASE"/>
    <property type="match status" value="1"/>
</dbReference>
<dbReference type="GO" id="GO:0001522">
    <property type="term" value="P:pseudouridine synthesis"/>
    <property type="evidence" value="ECO:0007669"/>
    <property type="project" value="InterPro"/>
</dbReference>
<proteinExistence type="inferred from homology"/>
<reference evidence="4" key="1">
    <citation type="submission" date="2019-08" db="EMBL/GenBank/DDBJ databases">
        <authorList>
            <person name="Kucharzyk K."/>
            <person name="Murdoch R.W."/>
            <person name="Higgins S."/>
            <person name="Loffler F."/>
        </authorList>
    </citation>
    <scope>NUCLEOTIDE SEQUENCE</scope>
</reference>
<dbReference type="EMBL" id="VSSQ01006270">
    <property type="protein sequence ID" value="MPM32102.1"/>
    <property type="molecule type" value="Genomic_DNA"/>
</dbReference>
<feature type="domain" description="Pseudouridine synthase RsuA/RluA-like" evidence="3">
    <location>
        <begin position="22"/>
        <end position="178"/>
    </location>
</feature>
<evidence type="ECO:0000259" key="3">
    <source>
        <dbReference type="Pfam" id="PF00849"/>
    </source>
</evidence>
<dbReference type="EC" id="5.4.99.24" evidence="4"/>
<protein>
    <submittedName>
        <fullName evidence="4">Ribosomal large subunit pseudouridine synthase C</fullName>
        <ecNumber evidence="4">5.4.99.24</ecNumber>
    </submittedName>
</protein>
<evidence type="ECO:0000313" key="4">
    <source>
        <dbReference type="EMBL" id="MPM32102.1"/>
    </source>
</evidence>
<dbReference type="InterPro" id="IPR006145">
    <property type="entry name" value="PsdUridine_synth_RsuA/RluA"/>
</dbReference>
<dbReference type="CDD" id="cd02869">
    <property type="entry name" value="PseudoU_synth_RluA_like"/>
    <property type="match status" value="1"/>
</dbReference>
<dbReference type="GO" id="GO:0160141">
    <property type="term" value="F:23S rRNA pseudouridine(955/2504/2580) synthase activity"/>
    <property type="evidence" value="ECO:0007669"/>
    <property type="project" value="UniProtKB-EC"/>
</dbReference>
<dbReference type="InterPro" id="IPR020103">
    <property type="entry name" value="PsdUridine_synth_cat_dom_sf"/>
</dbReference>
<gene>
    <name evidence="4" type="primary">rluC_12</name>
    <name evidence="4" type="ORF">SDC9_78661</name>
</gene>
<comment type="caution">
    <text evidence="4">The sequence shown here is derived from an EMBL/GenBank/DDBJ whole genome shotgun (WGS) entry which is preliminary data.</text>
</comment>
<accession>A0A644YU64</accession>
<evidence type="ECO:0000256" key="2">
    <source>
        <dbReference type="ARBA" id="ARBA00023235"/>
    </source>
</evidence>
<dbReference type="Pfam" id="PF00849">
    <property type="entry name" value="PseudoU_synth_2"/>
    <property type="match status" value="1"/>
</dbReference>
<evidence type="ECO:0000256" key="1">
    <source>
        <dbReference type="ARBA" id="ARBA00010876"/>
    </source>
</evidence>
<organism evidence="4">
    <name type="scientific">bioreactor metagenome</name>
    <dbReference type="NCBI Taxonomy" id="1076179"/>
    <lineage>
        <taxon>unclassified sequences</taxon>
        <taxon>metagenomes</taxon>
        <taxon>ecological metagenomes</taxon>
    </lineage>
</organism>
<dbReference type="SUPFAM" id="SSF55120">
    <property type="entry name" value="Pseudouridine synthase"/>
    <property type="match status" value="1"/>
</dbReference>
<dbReference type="Gene3D" id="3.30.2350.10">
    <property type="entry name" value="Pseudouridine synthase"/>
    <property type="match status" value="1"/>
</dbReference>
<dbReference type="GO" id="GO:0003723">
    <property type="term" value="F:RNA binding"/>
    <property type="evidence" value="ECO:0007669"/>
    <property type="project" value="InterPro"/>
</dbReference>
<dbReference type="InterPro" id="IPR050188">
    <property type="entry name" value="RluA_PseudoU_synthase"/>
</dbReference>
<sequence length="236" mass="26757">MNNIEIFELMTDIPKILFEDNHFIAVNKRTGDIIQGDKTGDIPLSSLIAGYIAKRDNKPGEAFIGVPHRLDRPVSGIALFAKTSKGLERMNELFRNGAVKKIYWAIVSKMPPQDEGELFHYLTRNEKQNKSYARNKPTQGAKEARLRYKLAGASDNYYLLEIELLTGRHHQIRCQLAAIGCPIKGDLKYGAPRSNPDGGISLHARSMRFLHPVKKEEIFIEAAPPDESLWNYFYGR</sequence>
<name>A0A644YU64_9ZZZZ</name>
<dbReference type="AlphaFoldDB" id="A0A644YU64"/>
<dbReference type="PANTHER" id="PTHR21600:SF83">
    <property type="entry name" value="PSEUDOURIDYLATE SYNTHASE RPUSD4, MITOCHONDRIAL"/>
    <property type="match status" value="1"/>
</dbReference>
<keyword evidence="2 4" id="KW-0413">Isomerase</keyword>